<gene>
    <name evidence="8" type="primary">LOC105136916</name>
</gene>
<comment type="function">
    <text evidence="6">Golgi membrane protein involved in vesicular trafficking.</text>
</comment>
<evidence type="ECO:0000256" key="3">
    <source>
        <dbReference type="ARBA" id="ARBA00022692"/>
    </source>
</evidence>
<evidence type="ECO:0000313" key="7">
    <source>
        <dbReference type="Proteomes" id="UP000694918"/>
    </source>
</evidence>
<accession>A0AAJ6Y332</accession>
<evidence type="ECO:0000313" key="8">
    <source>
        <dbReference type="RefSeq" id="XP_011040733.1"/>
    </source>
</evidence>
<evidence type="ECO:0000256" key="5">
    <source>
        <dbReference type="ARBA" id="ARBA00023136"/>
    </source>
</evidence>
<keyword evidence="6" id="KW-0333">Golgi apparatus</keyword>
<dbReference type="GeneID" id="105136916"/>
<dbReference type="Pfam" id="PF05832">
    <property type="entry name" value="DUF846"/>
    <property type="match status" value="1"/>
</dbReference>
<evidence type="ECO:0000256" key="1">
    <source>
        <dbReference type="ARBA" id="ARBA00004141"/>
    </source>
</evidence>
<dbReference type="PANTHER" id="PTHR13019">
    <property type="entry name" value="GOLGI APPARATUS MEMBRANE PROTEIN TVP23"/>
    <property type="match status" value="1"/>
</dbReference>
<keyword evidence="3 6" id="KW-0812">Transmembrane</keyword>
<feature type="transmembrane region" description="Helical" evidence="6">
    <location>
        <begin position="101"/>
        <end position="120"/>
    </location>
</feature>
<evidence type="ECO:0000256" key="6">
    <source>
        <dbReference type="RuleBase" id="RU361206"/>
    </source>
</evidence>
<dbReference type="GO" id="GO:0009306">
    <property type="term" value="P:protein secretion"/>
    <property type="evidence" value="ECO:0007669"/>
    <property type="project" value="TreeGrafter"/>
</dbReference>
<reference evidence="8" key="1">
    <citation type="submission" date="2025-08" db="UniProtKB">
        <authorList>
            <consortium name="RefSeq"/>
        </authorList>
    </citation>
    <scope>IDENTIFICATION</scope>
</reference>
<comment type="subcellular location">
    <subcellularLocation>
        <location evidence="6">Golgi apparatus membrane</location>
        <topology evidence="6">Multi-pass membrane protein</topology>
    </subcellularLocation>
    <subcellularLocation>
        <location evidence="1">Membrane</location>
        <topology evidence="1">Multi-pass membrane protein</topology>
    </subcellularLocation>
</comment>
<feature type="transmembrane region" description="Helical" evidence="6">
    <location>
        <begin position="21"/>
        <end position="51"/>
    </location>
</feature>
<organism evidence="7 8">
    <name type="scientific">Populus euphratica</name>
    <name type="common">Euphrates poplar</name>
    <dbReference type="NCBI Taxonomy" id="75702"/>
    <lineage>
        <taxon>Eukaryota</taxon>
        <taxon>Viridiplantae</taxon>
        <taxon>Streptophyta</taxon>
        <taxon>Embryophyta</taxon>
        <taxon>Tracheophyta</taxon>
        <taxon>Spermatophyta</taxon>
        <taxon>Magnoliopsida</taxon>
        <taxon>eudicotyledons</taxon>
        <taxon>Gunneridae</taxon>
        <taxon>Pentapetalae</taxon>
        <taxon>rosids</taxon>
        <taxon>fabids</taxon>
        <taxon>Malpighiales</taxon>
        <taxon>Salicaceae</taxon>
        <taxon>Saliceae</taxon>
        <taxon>Populus</taxon>
    </lineage>
</organism>
<dbReference type="KEGG" id="peu:105136916"/>
<evidence type="ECO:0000256" key="4">
    <source>
        <dbReference type="ARBA" id="ARBA00022989"/>
    </source>
</evidence>
<dbReference type="AlphaFoldDB" id="A0AAJ6Y332"/>
<proteinExistence type="inferred from homology"/>
<dbReference type="InterPro" id="IPR008564">
    <property type="entry name" value="TVP23-like"/>
</dbReference>
<feature type="transmembrane region" description="Helical" evidence="6">
    <location>
        <begin position="71"/>
        <end position="94"/>
    </location>
</feature>
<dbReference type="Proteomes" id="UP000694918">
    <property type="component" value="Unplaced"/>
</dbReference>
<keyword evidence="5 6" id="KW-0472">Membrane</keyword>
<protein>
    <recommendedName>
        <fullName evidence="6">Golgi apparatus membrane protein TVP23</fullName>
    </recommendedName>
</protein>
<evidence type="ECO:0000256" key="2">
    <source>
        <dbReference type="ARBA" id="ARBA00005467"/>
    </source>
</evidence>
<sequence length="184" mass="21222">MMDLIMRETYANPKTCFFPALFFDSFVIINFMVMVFLAALDSWILVALRWWNEQGESVSQSLARLNMKDSWLVWWTLFLNVHAAAWVILGIFSIKRFEADYVLVVAVCGSLSIANIAGFTKCRKASAGDKISTESKYHAVLTSLDVLKFLLIWKMVTCYCDHQNHETFFISMSRIQFLLAFDQD</sequence>
<dbReference type="RefSeq" id="XP_011040733.1">
    <property type="nucleotide sequence ID" value="XM_011042431.1"/>
</dbReference>
<keyword evidence="7" id="KW-1185">Reference proteome</keyword>
<keyword evidence="4 6" id="KW-1133">Transmembrane helix</keyword>
<dbReference type="PANTHER" id="PTHR13019:SF7">
    <property type="entry name" value="GOLGI APPARATUS MEMBRANE PROTEIN TVP23"/>
    <property type="match status" value="1"/>
</dbReference>
<dbReference type="GO" id="GO:0000139">
    <property type="term" value="C:Golgi membrane"/>
    <property type="evidence" value="ECO:0007669"/>
    <property type="project" value="UniProtKB-SubCell"/>
</dbReference>
<dbReference type="GO" id="GO:0016192">
    <property type="term" value="P:vesicle-mediated transport"/>
    <property type="evidence" value="ECO:0007669"/>
    <property type="project" value="TreeGrafter"/>
</dbReference>
<name>A0AAJ6Y332_POPEU</name>
<comment type="similarity">
    <text evidence="2 6">Belongs to the TVP23 family.</text>
</comment>